<sequence length="317" mass="36905">MTYPHITYARENGTSDIFEIHQKIGKGTYGVVRKVLHLNTHKIYAMKIISTKQYNNEKGQIILEKMKNEIAIQKNLDHPNIVRFKLAFSDKSHQYIVLEYCPGNTILEYMLKRKAKHLSEPETRQILKDVINGLIYLHNRKIIHHDIKLENFIIGSDGKVKISDFGLSSLMKDKHQKNYMVCGTTAYMSPEMLDEDGIKGHSFEVDIWAVGISAFLMLTGRLPFEGPDQDTIEEKIKNCDYRFPQVNPISLEAKDFIEKIFQIDPKKRPALIDLLEHPFLTKIDKKKIRLYRLHKSHAVHKYCNPITQQSVQKLKFQ</sequence>
<organism evidence="9 11">
    <name type="scientific">Tritrichomonas musculus</name>
    <dbReference type="NCBI Taxonomy" id="1915356"/>
    <lineage>
        <taxon>Eukaryota</taxon>
        <taxon>Metamonada</taxon>
        <taxon>Parabasalia</taxon>
        <taxon>Tritrichomonadida</taxon>
        <taxon>Tritrichomonadidae</taxon>
        <taxon>Tritrichomonas</taxon>
    </lineage>
</organism>
<dbReference type="Gene3D" id="1.10.510.10">
    <property type="entry name" value="Transferase(Phosphotransferase) domain 1"/>
    <property type="match status" value="1"/>
</dbReference>
<dbReference type="Proteomes" id="UP001470230">
    <property type="component" value="Unassembled WGS sequence"/>
</dbReference>
<dbReference type="InterPro" id="IPR011009">
    <property type="entry name" value="Kinase-like_dom_sf"/>
</dbReference>
<dbReference type="Pfam" id="PF00069">
    <property type="entry name" value="Pkinase"/>
    <property type="match status" value="1"/>
</dbReference>
<dbReference type="InterPro" id="IPR000719">
    <property type="entry name" value="Prot_kinase_dom"/>
</dbReference>
<evidence type="ECO:0000256" key="7">
    <source>
        <dbReference type="RuleBase" id="RU000304"/>
    </source>
</evidence>
<keyword evidence="11" id="KW-1185">Reference proteome</keyword>
<dbReference type="PROSITE" id="PS00107">
    <property type="entry name" value="PROTEIN_KINASE_ATP"/>
    <property type="match status" value="1"/>
</dbReference>
<dbReference type="PANTHER" id="PTHR24345">
    <property type="entry name" value="SERINE/THREONINE-PROTEIN KINASE PLK"/>
    <property type="match status" value="1"/>
</dbReference>
<dbReference type="EMBL" id="JAPFFF010000045">
    <property type="protein sequence ID" value="KAK8840575.1"/>
    <property type="molecule type" value="Genomic_DNA"/>
</dbReference>
<keyword evidence="1 7" id="KW-0723">Serine/threonine-protein kinase</keyword>
<dbReference type="PROSITE" id="PS00108">
    <property type="entry name" value="PROTEIN_KINASE_ST"/>
    <property type="match status" value="1"/>
</dbReference>
<evidence type="ECO:0000313" key="9">
    <source>
        <dbReference type="EMBL" id="KAK8835036.1"/>
    </source>
</evidence>
<dbReference type="PANTHER" id="PTHR24345:SF0">
    <property type="entry name" value="CELL CYCLE SERINE_THREONINE-PROTEIN KINASE CDC5_MSD2"/>
    <property type="match status" value="1"/>
</dbReference>
<evidence type="ECO:0000256" key="4">
    <source>
        <dbReference type="ARBA" id="ARBA00022777"/>
    </source>
</evidence>
<comment type="caution">
    <text evidence="9">The sequence shown here is derived from an EMBL/GenBank/DDBJ whole genome shotgun (WGS) entry which is preliminary data.</text>
</comment>
<evidence type="ECO:0000313" key="10">
    <source>
        <dbReference type="EMBL" id="KAK8840575.1"/>
    </source>
</evidence>
<dbReference type="EMBL" id="JAPFFF010000247">
    <property type="protein sequence ID" value="KAK8835036.1"/>
    <property type="molecule type" value="Genomic_DNA"/>
</dbReference>
<keyword evidence="3 6" id="KW-0547">Nucleotide-binding</keyword>
<dbReference type="InterPro" id="IPR017441">
    <property type="entry name" value="Protein_kinase_ATP_BS"/>
</dbReference>
<accession>A0ABR2GMX4</accession>
<evidence type="ECO:0000256" key="3">
    <source>
        <dbReference type="ARBA" id="ARBA00022741"/>
    </source>
</evidence>
<proteinExistence type="inferred from homology"/>
<name>A0ABR2GMX4_9EUKA</name>
<gene>
    <name evidence="9" type="ORF">M9Y10_019431</name>
    <name evidence="10" type="ORF">M9Y10_030785</name>
</gene>
<evidence type="ECO:0000259" key="8">
    <source>
        <dbReference type="PROSITE" id="PS50011"/>
    </source>
</evidence>
<evidence type="ECO:0000256" key="2">
    <source>
        <dbReference type="ARBA" id="ARBA00022679"/>
    </source>
</evidence>
<reference evidence="9 11" key="1">
    <citation type="submission" date="2024-04" db="EMBL/GenBank/DDBJ databases">
        <title>Tritrichomonas musculus Genome.</title>
        <authorList>
            <person name="Alves-Ferreira E."/>
            <person name="Grigg M."/>
            <person name="Lorenzi H."/>
            <person name="Galac M."/>
        </authorList>
    </citation>
    <scope>NUCLEOTIDE SEQUENCE [LARGE SCALE GENOMIC DNA]</scope>
    <source>
        <strain evidence="9 11">EAF2021</strain>
    </source>
</reference>
<protein>
    <recommendedName>
        <fullName evidence="8">Protein kinase domain-containing protein</fullName>
    </recommendedName>
</protein>
<keyword evidence="4" id="KW-0418">Kinase</keyword>
<evidence type="ECO:0000256" key="6">
    <source>
        <dbReference type="PROSITE-ProRule" id="PRU10141"/>
    </source>
</evidence>
<dbReference type="PIRSF" id="PIRSF000654">
    <property type="entry name" value="Integrin-linked_kinase"/>
    <property type="match status" value="1"/>
</dbReference>
<keyword evidence="5 6" id="KW-0067">ATP-binding</keyword>
<dbReference type="PROSITE" id="PS50011">
    <property type="entry name" value="PROTEIN_KINASE_DOM"/>
    <property type="match status" value="1"/>
</dbReference>
<feature type="binding site" evidence="6">
    <location>
        <position position="47"/>
    </location>
    <ligand>
        <name>ATP</name>
        <dbReference type="ChEBI" id="CHEBI:30616"/>
    </ligand>
</feature>
<comment type="similarity">
    <text evidence="7">Belongs to the protein kinase superfamily.</text>
</comment>
<dbReference type="SMART" id="SM00220">
    <property type="entry name" value="S_TKc"/>
    <property type="match status" value="1"/>
</dbReference>
<evidence type="ECO:0000313" key="11">
    <source>
        <dbReference type="Proteomes" id="UP001470230"/>
    </source>
</evidence>
<keyword evidence="2" id="KW-0808">Transferase</keyword>
<feature type="domain" description="Protein kinase" evidence="8">
    <location>
        <begin position="18"/>
        <end position="280"/>
    </location>
</feature>
<dbReference type="SUPFAM" id="SSF56112">
    <property type="entry name" value="Protein kinase-like (PK-like)"/>
    <property type="match status" value="1"/>
</dbReference>
<evidence type="ECO:0000256" key="1">
    <source>
        <dbReference type="ARBA" id="ARBA00022527"/>
    </source>
</evidence>
<dbReference type="InterPro" id="IPR008271">
    <property type="entry name" value="Ser/Thr_kinase_AS"/>
</dbReference>
<evidence type="ECO:0000256" key="5">
    <source>
        <dbReference type="ARBA" id="ARBA00022840"/>
    </source>
</evidence>